<dbReference type="InterPro" id="IPR045082">
    <property type="entry name" value="ATP_syn_F0_a_bact/chloroplast"/>
</dbReference>
<keyword evidence="6 11" id="KW-0375">Hydrogen ion transport</keyword>
<evidence type="ECO:0000256" key="8">
    <source>
        <dbReference type="ARBA" id="ARBA00023065"/>
    </source>
</evidence>
<feature type="transmembrane region" description="Helical" evidence="11">
    <location>
        <begin position="133"/>
        <end position="152"/>
    </location>
</feature>
<reference evidence="13 14" key="1">
    <citation type="submission" date="2020-08" db="EMBL/GenBank/DDBJ databases">
        <title>Genome public.</title>
        <authorList>
            <person name="Liu C."/>
            <person name="Sun Q."/>
        </authorList>
    </citation>
    <scope>NUCLEOTIDE SEQUENCE [LARGE SCALE GENOMIC DNA]</scope>
    <source>
        <strain evidence="13 14">BX3</strain>
    </source>
</reference>
<comment type="caution">
    <text evidence="13">The sequence shown here is derived from an EMBL/GenBank/DDBJ whole genome shotgun (WGS) entry which is preliminary data.</text>
</comment>
<name>A0ABR7MRU9_9FIRM</name>
<evidence type="ECO:0000256" key="7">
    <source>
        <dbReference type="ARBA" id="ARBA00022989"/>
    </source>
</evidence>
<keyword evidence="10 11" id="KW-0066">ATP synthesis</keyword>
<evidence type="ECO:0000256" key="2">
    <source>
        <dbReference type="ARBA" id="ARBA00006810"/>
    </source>
</evidence>
<gene>
    <name evidence="11 13" type="primary">atpB</name>
    <name evidence="13" type="ORF">H8700_02240</name>
</gene>
<keyword evidence="7 11" id="KW-1133">Transmembrane helix</keyword>
<dbReference type="InterPro" id="IPR023011">
    <property type="entry name" value="ATP_synth_F0_asu_AS"/>
</dbReference>
<dbReference type="InterPro" id="IPR000568">
    <property type="entry name" value="ATP_synth_F0_asu"/>
</dbReference>
<dbReference type="NCBIfam" id="TIGR01131">
    <property type="entry name" value="ATP_synt_6_or_A"/>
    <property type="match status" value="1"/>
</dbReference>
<keyword evidence="5 11" id="KW-0812">Transmembrane</keyword>
<comment type="function">
    <text evidence="11 12">Key component of the proton channel; it plays a direct role in the translocation of protons across the membrane.</text>
</comment>
<dbReference type="PRINTS" id="PR00123">
    <property type="entry name" value="ATPASEA"/>
</dbReference>
<dbReference type="CDD" id="cd00310">
    <property type="entry name" value="ATP-synt_Fo_a_6"/>
    <property type="match status" value="1"/>
</dbReference>
<feature type="transmembrane region" description="Helical" evidence="11">
    <location>
        <begin position="219"/>
        <end position="243"/>
    </location>
</feature>
<keyword evidence="3 11" id="KW-0813">Transport</keyword>
<evidence type="ECO:0000256" key="5">
    <source>
        <dbReference type="ARBA" id="ARBA00022692"/>
    </source>
</evidence>
<dbReference type="SUPFAM" id="SSF81336">
    <property type="entry name" value="F1F0 ATP synthase subunit A"/>
    <property type="match status" value="1"/>
</dbReference>
<feature type="transmembrane region" description="Helical" evidence="11">
    <location>
        <begin position="107"/>
        <end position="127"/>
    </location>
</feature>
<comment type="similarity">
    <text evidence="2 11 12">Belongs to the ATPase A chain family.</text>
</comment>
<evidence type="ECO:0000256" key="3">
    <source>
        <dbReference type="ARBA" id="ARBA00022448"/>
    </source>
</evidence>
<dbReference type="Pfam" id="PF00119">
    <property type="entry name" value="ATP-synt_A"/>
    <property type="match status" value="1"/>
</dbReference>
<dbReference type="InterPro" id="IPR035908">
    <property type="entry name" value="F0_ATP_A_sf"/>
</dbReference>
<evidence type="ECO:0000256" key="6">
    <source>
        <dbReference type="ARBA" id="ARBA00022781"/>
    </source>
</evidence>
<dbReference type="EMBL" id="JACRSW010000008">
    <property type="protein sequence ID" value="MBC8556534.1"/>
    <property type="molecule type" value="Genomic_DNA"/>
</dbReference>
<dbReference type="PROSITE" id="PS00449">
    <property type="entry name" value="ATPASE_A"/>
    <property type="match status" value="1"/>
</dbReference>
<evidence type="ECO:0000256" key="1">
    <source>
        <dbReference type="ARBA" id="ARBA00004141"/>
    </source>
</evidence>
<keyword evidence="11" id="KW-1003">Cell membrane</keyword>
<dbReference type="Proteomes" id="UP000637513">
    <property type="component" value="Unassembled WGS sequence"/>
</dbReference>
<evidence type="ECO:0000313" key="13">
    <source>
        <dbReference type="EMBL" id="MBC8556534.1"/>
    </source>
</evidence>
<proteinExistence type="inferred from homology"/>
<evidence type="ECO:0000256" key="10">
    <source>
        <dbReference type="ARBA" id="ARBA00023310"/>
    </source>
</evidence>
<keyword evidence="4 11" id="KW-0138">CF(0)</keyword>
<feature type="transmembrane region" description="Helical" evidence="11">
    <location>
        <begin position="38"/>
        <end position="61"/>
    </location>
</feature>
<accession>A0ABR7MRU9</accession>
<keyword evidence="8 11" id="KW-0406">Ion transport</keyword>
<dbReference type="Gene3D" id="1.20.120.220">
    <property type="entry name" value="ATP synthase, F0 complex, subunit A"/>
    <property type="match status" value="1"/>
</dbReference>
<dbReference type="PANTHER" id="PTHR42823">
    <property type="entry name" value="ATP SYNTHASE SUBUNIT A, CHLOROPLASTIC"/>
    <property type="match status" value="1"/>
</dbReference>
<sequence>MSQGLLGSKALLAGGGEQVDFFIHGYTDTKFTVFGWDIYLTTTHISMIIVIASILVFAIFANRVIKKADPNKVPGPFLNVVELIVESLDGMVASSMGSKKALKFRNYVSALFFFILVCNLSGLLGLRPPTADYGVTFPLAVMTWVLIQFNGFKYQKFGKIKALFEPIFLFFPMNLISEFSTPVSMSLRLFGNILSGTVMMGLIYGLLPRVLTLVWPAALHAYLDVFSGAIQTYVFCMLTMCFVSDAIGDEI</sequence>
<dbReference type="HAMAP" id="MF_01393">
    <property type="entry name" value="ATP_synth_a_bact"/>
    <property type="match status" value="1"/>
</dbReference>
<feature type="transmembrane region" description="Helical" evidence="11">
    <location>
        <begin position="189"/>
        <end position="207"/>
    </location>
</feature>
<keyword evidence="9 11" id="KW-0472">Membrane</keyword>
<evidence type="ECO:0000256" key="11">
    <source>
        <dbReference type="HAMAP-Rule" id="MF_01393"/>
    </source>
</evidence>
<organism evidence="13 14">
    <name type="scientific">Jutongia hominis</name>
    <dbReference type="NCBI Taxonomy" id="2763664"/>
    <lineage>
        <taxon>Bacteria</taxon>
        <taxon>Bacillati</taxon>
        <taxon>Bacillota</taxon>
        <taxon>Clostridia</taxon>
        <taxon>Lachnospirales</taxon>
        <taxon>Lachnospiraceae</taxon>
        <taxon>Jutongia</taxon>
    </lineage>
</organism>
<protein>
    <recommendedName>
        <fullName evidence="11 12">ATP synthase subunit a</fullName>
    </recommendedName>
    <alternativeName>
        <fullName evidence="11">ATP synthase F0 sector subunit a</fullName>
    </alternativeName>
    <alternativeName>
        <fullName evidence="11">F-ATPase subunit 6</fullName>
    </alternativeName>
</protein>
<evidence type="ECO:0000256" key="12">
    <source>
        <dbReference type="RuleBase" id="RU000483"/>
    </source>
</evidence>
<keyword evidence="14" id="KW-1185">Reference proteome</keyword>
<evidence type="ECO:0000313" key="14">
    <source>
        <dbReference type="Proteomes" id="UP000637513"/>
    </source>
</evidence>
<evidence type="ECO:0000256" key="9">
    <source>
        <dbReference type="ARBA" id="ARBA00023136"/>
    </source>
</evidence>
<dbReference type="PANTHER" id="PTHR42823:SF3">
    <property type="entry name" value="ATP SYNTHASE SUBUNIT A, CHLOROPLASTIC"/>
    <property type="match status" value="1"/>
</dbReference>
<comment type="subcellular location">
    <subcellularLocation>
        <location evidence="11 12">Cell membrane</location>
        <topology evidence="11 12">Multi-pass membrane protein</topology>
    </subcellularLocation>
    <subcellularLocation>
        <location evidence="1">Membrane</location>
        <topology evidence="1">Multi-pass membrane protein</topology>
    </subcellularLocation>
</comment>
<evidence type="ECO:0000256" key="4">
    <source>
        <dbReference type="ARBA" id="ARBA00022547"/>
    </source>
</evidence>